<evidence type="ECO:0000313" key="1">
    <source>
        <dbReference type="EMBL" id="AIF19384.1"/>
    </source>
</evidence>
<dbReference type="InterPro" id="IPR002739">
    <property type="entry name" value="PAB1135-like"/>
</dbReference>
<name>A0A075HUE0_9ARCH</name>
<dbReference type="PANTHER" id="PTHR39652">
    <property type="entry name" value="UPF0201 PROTEIN TK1335"/>
    <property type="match status" value="1"/>
</dbReference>
<accession>A0A075HUE0</accession>
<protein>
    <submittedName>
        <fullName evidence="1">Uncharacterized protein</fullName>
    </submittedName>
</protein>
<dbReference type="AlphaFoldDB" id="A0A075HUE0"/>
<sequence length="139" mass="15933">MISVNDMIEFKNKIEIKIKTTLNKTEDVKIVISAIENIVKVNCEVSKDGVNGSTDDFNKLKNLYEIFRNKQTTHIARKVLLRNSKNNVSKILFNKQTAAINSIVICEKANESPLGPIVMEINTENIEEFIDWFVPRHKI</sequence>
<dbReference type="InterPro" id="IPR022803">
    <property type="entry name" value="Ribosomal_uL5_dom_sf"/>
</dbReference>
<dbReference type="PANTHER" id="PTHR39652:SF1">
    <property type="entry name" value="UPF0201 PROTEIN TK1335"/>
    <property type="match status" value="1"/>
</dbReference>
<dbReference type="SUPFAM" id="SSF55282">
    <property type="entry name" value="RL5-like"/>
    <property type="match status" value="1"/>
</dbReference>
<dbReference type="Gene3D" id="3.30.1440.10">
    <property type="match status" value="1"/>
</dbReference>
<organism evidence="1">
    <name type="scientific">uncultured marine thaumarchaeote KM3_86_F11</name>
    <dbReference type="NCBI Taxonomy" id="1456322"/>
    <lineage>
        <taxon>Archaea</taxon>
        <taxon>Nitrososphaerota</taxon>
        <taxon>environmental samples</taxon>
    </lineage>
</organism>
<proteinExistence type="predicted"/>
<reference evidence="1" key="1">
    <citation type="journal article" date="2014" name="Genome Biol. Evol.">
        <title>Pangenome evidence for extensive interdomain horizontal transfer affecting lineage core and shell genes in uncultured planktonic thaumarchaeota and euryarchaeota.</title>
        <authorList>
            <person name="Deschamps P."/>
            <person name="Zivanovic Y."/>
            <person name="Moreira D."/>
            <person name="Rodriguez-Valera F."/>
            <person name="Lopez-Garcia P."/>
        </authorList>
    </citation>
    <scope>NUCLEOTIDE SEQUENCE</scope>
</reference>
<dbReference type="EMBL" id="KF901136">
    <property type="protein sequence ID" value="AIF19384.1"/>
    <property type="molecule type" value="Genomic_DNA"/>
</dbReference>